<dbReference type="GO" id="GO:0005886">
    <property type="term" value="C:plasma membrane"/>
    <property type="evidence" value="ECO:0007669"/>
    <property type="project" value="TreeGrafter"/>
</dbReference>
<comment type="caution">
    <text evidence="2">The sequence shown here is derived from an EMBL/GenBank/DDBJ whole genome shotgun (WGS) entry which is preliminary data.</text>
</comment>
<keyword evidence="3" id="KW-1185">Reference proteome</keyword>
<keyword evidence="1" id="KW-0472">Membrane</keyword>
<reference evidence="2" key="2">
    <citation type="submission" date="2020-09" db="EMBL/GenBank/DDBJ databases">
        <authorList>
            <person name="Sun Q."/>
            <person name="Kim S."/>
        </authorList>
    </citation>
    <scope>NUCLEOTIDE SEQUENCE</scope>
    <source>
        <strain evidence="2">KCTC 23310</strain>
    </source>
</reference>
<evidence type="ECO:0000313" key="3">
    <source>
        <dbReference type="Proteomes" id="UP000638981"/>
    </source>
</evidence>
<keyword evidence="2" id="KW-0645">Protease</keyword>
<dbReference type="PANTHER" id="PTHR34980">
    <property type="entry name" value="INNER MEMBRANE PROTEIN-RELATED-RELATED"/>
    <property type="match status" value="1"/>
</dbReference>
<accession>A0A918TJM6</accession>
<protein>
    <submittedName>
        <fullName evidence="2">Aminopeptidase</fullName>
    </submittedName>
</protein>
<dbReference type="Pfam" id="PF05656">
    <property type="entry name" value="DUF805"/>
    <property type="match status" value="1"/>
</dbReference>
<keyword evidence="2" id="KW-0031">Aminopeptidase</keyword>
<keyword evidence="2" id="KW-0378">Hydrolase</keyword>
<keyword evidence="1" id="KW-0812">Transmembrane</keyword>
<evidence type="ECO:0000256" key="1">
    <source>
        <dbReference type="SAM" id="Phobius"/>
    </source>
</evidence>
<sequence>MSKPVFEDMFAFSGRRNRMSYFLLYLSWMTLAFVGVVLAVLLTPKGSESPGMVMLIGMLFIIPAGLSNLAASTQRCRDIGWTGWAILITAIPLVGAIFSLVLLFMPGTVGPNQYGPDPLRLGSDLDAKVFE</sequence>
<reference evidence="2" key="1">
    <citation type="journal article" date="2014" name="Int. J. Syst. Evol. Microbiol.">
        <title>Complete genome sequence of Corynebacterium casei LMG S-19264T (=DSM 44701T), isolated from a smear-ripened cheese.</title>
        <authorList>
            <consortium name="US DOE Joint Genome Institute (JGI-PGF)"/>
            <person name="Walter F."/>
            <person name="Albersmeier A."/>
            <person name="Kalinowski J."/>
            <person name="Ruckert C."/>
        </authorList>
    </citation>
    <scope>NUCLEOTIDE SEQUENCE</scope>
    <source>
        <strain evidence="2">KCTC 23310</strain>
    </source>
</reference>
<gene>
    <name evidence="2" type="ORF">GCM10007315_08480</name>
</gene>
<feature type="transmembrane region" description="Helical" evidence="1">
    <location>
        <begin position="53"/>
        <end position="71"/>
    </location>
</feature>
<dbReference type="EMBL" id="BMYJ01000002">
    <property type="protein sequence ID" value="GHC48731.1"/>
    <property type="molecule type" value="Genomic_DNA"/>
</dbReference>
<keyword evidence="1" id="KW-1133">Transmembrane helix</keyword>
<dbReference type="GO" id="GO:0004177">
    <property type="term" value="F:aminopeptidase activity"/>
    <property type="evidence" value="ECO:0007669"/>
    <property type="project" value="UniProtKB-KW"/>
</dbReference>
<dbReference type="Proteomes" id="UP000638981">
    <property type="component" value="Unassembled WGS sequence"/>
</dbReference>
<proteinExistence type="predicted"/>
<feature type="transmembrane region" description="Helical" evidence="1">
    <location>
        <begin position="83"/>
        <end position="105"/>
    </location>
</feature>
<dbReference type="AlphaFoldDB" id="A0A918TJM6"/>
<evidence type="ECO:0000313" key="2">
    <source>
        <dbReference type="EMBL" id="GHC48731.1"/>
    </source>
</evidence>
<dbReference type="RefSeq" id="WP_189410376.1">
    <property type="nucleotide sequence ID" value="NZ_BMYJ01000002.1"/>
</dbReference>
<dbReference type="InterPro" id="IPR008523">
    <property type="entry name" value="DUF805"/>
</dbReference>
<feature type="transmembrane region" description="Helical" evidence="1">
    <location>
        <begin position="21"/>
        <end position="41"/>
    </location>
</feature>
<organism evidence="2 3">
    <name type="scientific">Neogemmobacter tilapiae</name>
    <dbReference type="NCBI Taxonomy" id="875041"/>
    <lineage>
        <taxon>Bacteria</taxon>
        <taxon>Pseudomonadati</taxon>
        <taxon>Pseudomonadota</taxon>
        <taxon>Alphaproteobacteria</taxon>
        <taxon>Rhodobacterales</taxon>
        <taxon>Paracoccaceae</taxon>
        <taxon>Neogemmobacter</taxon>
    </lineage>
</organism>
<name>A0A918TJM6_9RHOB</name>